<dbReference type="GO" id="GO:0006623">
    <property type="term" value="P:protein targeting to vacuole"/>
    <property type="evidence" value="ECO:0007669"/>
    <property type="project" value="TreeGrafter"/>
</dbReference>
<dbReference type="InterPro" id="IPR009543">
    <property type="entry name" value="VPS13_VAB"/>
</dbReference>
<feature type="domain" description="Vacuolar protein sorting-associated protein 13 VPS13 adaptor binding" evidence="1">
    <location>
        <begin position="55"/>
        <end position="144"/>
    </location>
</feature>
<dbReference type="InterPro" id="IPR026847">
    <property type="entry name" value="VPS13"/>
</dbReference>
<proteinExistence type="predicted"/>
<evidence type="ECO:0000313" key="3">
    <source>
        <dbReference type="WBParaSite" id="PEQ_0000132101-mRNA-1"/>
    </source>
</evidence>
<dbReference type="PANTHER" id="PTHR16166">
    <property type="entry name" value="VACUOLAR PROTEIN SORTING-ASSOCIATED PROTEIN VPS13"/>
    <property type="match status" value="1"/>
</dbReference>
<dbReference type="Proteomes" id="UP000887564">
    <property type="component" value="Unplaced"/>
</dbReference>
<evidence type="ECO:0000313" key="2">
    <source>
        <dbReference type="Proteomes" id="UP000887564"/>
    </source>
</evidence>
<reference evidence="3" key="1">
    <citation type="submission" date="2022-11" db="UniProtKB">
        <authorList>
            <consortium name="WormBaseParasite"/>
        </authorList>
    </citation>
    <scope>IDENTIFICATION</scope>
</reference>
<accession>A0A914R4E2</accession>
<dbReference type="GO" id="GO:0045053">
    <property type="term" value="P:protein retention in Golgi apparatus"/>
    <property type="evidence" value="ECO:0007669"/>
    <property type="project" value="TreeGrafter"/>
</dbReference>
<dbReference type="WBParaSite" id="PEQ_0000132101-mRNA-1">
    <property type="protein sequence ID" value="PEQ_0000132101-mRNA-1"/>
    <property type="gene ID" value="PEQ_0000132101"/>
</dbReference>
<name>A0A914R4E2_PAREQ</name>
<organism evidence="2 3">
    <name type="scientific">Parascaris equorum</name>
    <name type="common">Equine roundworm</name>
    <dbReference type="NCBI Taxonomy" id="6256"/>
    <lineage>
        <taxon>Eukaryota</taxon>
        <taxon>Metazoa</taxon>
        <taxon>Ecdysozoa</taxon>
        <taxon>Nematoda</taxon>
        <taxon>Chromadorea</taxon>
        <taxon>Rhabditida</taxon>
        <taxon>Spirurina</taxon>
        <taxon>Ascaridomorpha</taxon>
        <taxon>Ascaridoidea</taxon>
        <taxon>Ascarididae</taxon>
        <taxon>Parascaris</taxon>
    </lineage>
</organism>
<keyword evidence="2" id="KW-1185">Reference proteome</keyword>
<dbReference type="GO" id="GO:0007005">
    <property type="term" value="P:mitochondrion organization"/>
    <property type="evidence" value="ECO:0007669"/>
    <property type="project" value="TreeGrafter"/>
</dbReference>
<evidence type="ECO:0000259" key="1">
    <source>
        <dbReference type="Pfam" id="PF25036"/>
    </source>
</evidence>
<protein>
    <submittedName>
        <fullName evidence="3">Vacuolar protein sorting-associated protein 13 VPS13 adaptor binding domain-containing protein</fullName>
    </submittedName>
</protein>
<dbReference type="Pfam" id="PF25036">
    <property type="entry name" value="VPS13_VAB"/>
    <property type="match status" value="1"/>
</dbReference>
<sequence length="149" mass="16658">MCTSVKREHYPEYEMLPGHTILLMPPLTVLNLLPIDAEFIVSGTTAILSQKPGGSETHRLDIRMRDTAARLLDMYGSVSVGRGGAVSLSFWVPYWIVNKSGIPLIIKQEASEDIAAGQFEEHERAKDRHPLMFSFADDNCPKQCVRLCI</sequence>
<dbReference type="AlphaFoldDB" id="A0A914R4E2"/>
<dbReference type="PANTHER" id="PTHR16166:SF141">
    <property type="entry name" value="INTERMEMBRANE LIPID TRANSFER PROTEIN VPS13D"/>
    <property type="match status" value="1"/>
</dbReference>